<evidence type="ECO:0000313" key="3">
    <source>
        <dbReference type="Proteomes" id="UP001230908"/>
    </source>
</evidence>
<proteinExistence type="predicted"/>
<comment type="caution">
    <text evidence="2">The sequence shown here is derived from an EMBL/GenBank/DDBJ whole genome shotgun (WGS) entry which is preliminary data.</text>
</comment>
<sequence length="50" mass="5770">MSRYQTIRRPDGPITDELLIALLAELGETVPARKPRPYTRNPRPRPGRSR</sequence>
<feature type="compositionally biased region" description="Basic residues" evidence="1">
    <location>
        <begin position="33"/>
        <end position="50"/>
    </location>
</feature>
<name>A0ABU0ZHT6_9ACTN</name>
<dbReference type="EMBL" id="JAVHUY010000010">
    <property type="protein sequence ID" value="MDQ7905512.1"/>
    <property type="molecule type" value="Genomic_DNA"/>
</dbReference>
<evidence type="ECO:0000256" key="1">
    <source>
        <dbReference type="SAM" id="MobiDB-lite"/>
    </source>
</evidence>
<gene>
    <name evidence="2" type="ORF">RB614_13360</name>
</gene>
<feature type="region of interest" description="Disordered" evidence="1">
    <location>
        <begin position="29"/>
        <end position="50"/>
    </location>
</feature>
<protein>
    <submittedName>
        <fullName evidence="2">Uncharacterized protein</fullName>
    </submittedName>
</protein>
<organism evidence="2 3">
    <name type="scientific">Phytohabitans maris</name>
    <dbReference type="NCBI Taxonomy" id="3071409"/>
    <lineage>
        <taxon>Bacteria</taxon>
        <taxon>Bacillati</taxon>
        <taxon>Actinomycetota</taxon>
        <taxon>Actinomycetes</taxon>
        <taxon>Micromonosporales</taxon>
        <taxon>Micromonosporaceae</taxon>
    </lineage>
</organism>
<evidence type="ECO:0000313" key="2">
    <source>
        <dbReference type="EMBL" id="MDQ7905512.1"/>
    </source>
</evidence>
<accession>A0ABU0ZHT6</accession>
<reference evidence="2 3" key="1">
    <citation type="submission" date="2023-08" db="EMBL/GenBank/DDBJ databases">
        <title>Phytohabitans sansha sp. nov., isolated from marine sediment.</title>
        <authorList>
            <person name="Zhao Y."/>
            <person name="Yi K."/>
        </authorList>
    </citation>
    <scope>NUCLEOTIDE SEQUENCE [LARGE SCALE GENOMIC DNA]</scope>
    <source>
        <strain evidence="2 3">ZYX-F-186</strain>
    </source>
</reference>
<dbReference type="Proteomes" id="UP001230908">
    <property type="component" value="Unassembled WGS sequence"/>
</dbReference>
<dbReference type="RefSeq" id="WP_308712778.1">
    <property type="nucleotide sequence ID" value="NZ_JAVHUY010000010.1"/>
</dbReference>
<keyword evidence="3" id="KW-1185">Reference proteome</keyword>